<dbReference type="HOGENOM" id="CLU_039478_0_2_2"/>
<dbReference type="NCBIfam" id="TIGR01230">
    <property type="entry name" value="agmatinase"/>
    <property type="match status" value="1"/>
</dbReference>
<protein>
    <submittedName>
        <fullName evidence="6">Agmatinase</fullName>
        <ecNumber evidence="6">3.5.3.11</ecNumber>
    </submittedName>
</protein>
<dbReference type="InterPro" id="IPR005925">
    <property type="entry name" value="Agmatinase-rel"/>
</dbReference>
<dbReference type="GO" id="GO:0033389">
    <property type="term" value="P:putrescine biosynthetic process from arginine, via agmatine"/>
    <property type="evidence" value="ECO:0007669"/>
    <property type="project" value="TreeGrafter"/>
</dbReference>
<keyword evidence="7" id="KW-1185">Reference proteome</keyword>
<dbReference type="Gene3D" id="3.40.800.10">
    <property type="entry name" value="Ureohydrolase domain"/>
    <property type="match status" value="1"/>
</dbReference>
<organism evidence="6 7">
    <name type="scientific">Archaeoglobus veneficus (strain DSM 11195 / SNP6)</name>
    <dbReference type="NCBI Taxonomy" id="693661"/>
    <lineage>
        <taxon>Archaea</taxon>
        <taxon>Methanobacteriati</taxon>
        <taxon>Methanobacteriota</taxon>
        <taxon>Archaeoglobi</taxon>
        <taxon>Archaeoglobales</taxon>
        <taxon>Archaeoglobaceae</taxon>
        <taxon>Archaeoglobus</taxon>
    </lineage>
</organism>
<dbReference type="Pfam" id="PF00491">
    <property type="entry name" value="Arginase"/>
    <property type="match status" value="1"/>
</dbReference>
<dbReference type="GO" id="GO:0046872">
    <property type="term" value="F:metal ion binding"/>
    <property type="evidence" value="ECO:0007669"/>
    <property type="project" value="UniProtKB-KW"/>
</dbReference>
<comment type="similarity">
    <text evidence="1">Belongs to the arginase family. Agmatinase subfamily.</text>
</comment>
<evidence type="ECO:0000256" key="1">
    <source>
        <dbReference type="ARBA" id="ARBA00009227"/>
    </source>
</evidence>
<keyword evidence="4" id="KW-0464">Manganese</keyword>
<keyword evidence="2 4" id="KW-0479">Metal-binding</keyword>
<dbReference type="EC" id="3.5.3.11" evidence="6"/>
<dbReference type="PIRSF" id="PIRSF036979">
    <property type="entry name" value="Arginase"/>
    <property type="match status" value="1"/>
</dbReference>
<evidence type="ECO:0000256" key="2">
    <source>
        <dbReference type="ARBA" id="ARBA00022723"/>
    </source>
</evidence>
<evidence type="ECO:0000313" key="7">
    <source>
        <dbReference type="Proteomes" id="UP000008136"/>
    </source>
</evidence>
<dbReference type="PANTHER" id="PTHR11358">
    <property type="entry name" value="ARGINASE/AGMATINASE"/>
    <property type="match status" value="1"/>
</dbReference>
<evidence type="ECO:0000256" key="3">
    <source>
        <dbReference type="ARBA" id="ARBA00022801"/>
    </source>
</evidence>
<accession>F2KMM4</accession>
<feature type="binding site" evidence="4">
    <location>
        <position position="122"/>
    </location>
    <ligand>
        <name>Mn(2+)</name>
        <dbReference type="ChEBI" id="CHEBI:29035"/>
        <label>1</label>
    </ligand>
</feature>
<dbReference type="CDD" id="cd11593">
    <property type="entry name" value="Agmatinase-like_2"/>
    <property type="match status" value="1"/>
</dbReference>
<proteinExistence type="inferred from homology"/>
<feature type="binding site" evidence="4">
    <location>
        <position position="208"/>
    </location>
    <ligand>
        <name>Mn(2+)</name>
        <dbReference type="ChEBI" id="CHEBI:29035"/>
        <label>1</label>
    </ligand>
</feature>
<dbReference type="InterPro" id="IPR006035">
    <property type="entry name" value="Ureohydrolase"/>
</dbReference>
<dbReference type="GeneID" id="10394331"/>
<dbReference type="KEGG" id="ave:Arcve_1214"/>
<dbReference type="STRING" id="693661.Arcve_1214"/>
<feature type="binding site" evidence="4">
    <location>
        <position position="124"/>
    </location>
    <ligand>
        <name>Mn(2+)</name>
        <dbReference type="ChEBI" id="CHEBI:29035"/>
        <label>2</label>
    </ligand>
</feature>
<evidence type="ECO:0000256" key="4">
    <source>
        <dbReference type="PIRSR" id="PIRSR036979-1"/>
    </source>
</evidence>
<name>F2KMM4_ARCVS</name>
<feature type="binding site" evidence="4">
    <location>
        <position position="206"/>
    </location>
    <ligand>
        <name>Mn(2+)</name>
        <dbReference type="ChEBI" id="CHEBI:29035"/>
        <label>1</label>
    </ligand>
</feature>
<dbReference type="PROSITE" id="PS01053">
    <property type="entry name" value="ARGINASE_1"/>
    <property type="match status" value="1"/>
</dbReference>
<dbReference type="EMBL" id="CP002588">
    <property type="protein sequence ID" value="AEA47221.1"/>
    <property type="molecule type" value="Genomic_DNA"/>
</dbReference>
<evidence type="ECO:0000313" key="6">
    <source>
        <dbReference type="EMBL" id="AEA47221.1"/>
    </source>
</evidence>
<keyword evidence="3 5" id="KW-0378">Hydrolase</keyword>
<dbReference type="PANTHER" id="PTHR11358:SF26">
    <property type="entry name" value="GUANIDINO ACID HYDROLASE, MITOCHONDRIAL"/>
    <property type="match status" value="1"/>
</dbReference>
<dbReference type="GO" id="GO:0008783">
    <property type="term" value="F:agmatinase activity"/>
    <property type="evidence" value="ECO:0007669"/>
    <property type="project" value="UniProtKB-EC"/>
</dbReference>
<dbReference type="PROSITE" id="PS51409">
    <property type="entry name" value="ARGINASE_2"/>
    <property type="match status" value="1"/>
</dbReference>
<feature type="binding site" evidence="4">
    <location>
        <position position="126"/>
    </location>
    <ligand>
        <name>Mn(2+)</name>
        <dbReference type="ChEBI" id="CHEBI:29035"/>
        <label>2</label>
    </ligand>
</feature>
<dbReference type="OrthoDB" id="7186at2157"/>
<dbReference type="InterPro" id="IPR023696">
    <property type="entry name" value="Ureohydrolase_dom_sf"/>
</dbReference>
<comment type="cofactor">
    <cofactor evidence="4">
        <name>Mn(2+)</name>
        <dbReference type="ChEBI" id="CHEBI:29035"/>
    </cofactor>
    <text evidence="4">Binds 2 manganese ions per subunit.</text>
</comment>
<dbReference type="InterPro" id="IPR020855">
    <property type="entry name" value="Ureohydrolase_Mn_BS"/>
</dbReference>
<dbReference type="SUPFAM" id="SSF52768">
    <property type="entry name" value="Arginase/deacetylase"/>
    <property type="match status" value="1"/>
</dbReference>
<evidence type="ECO:0000256" key="5">
    <source>
        <dbReference type="RuleBase" id="RU003684"/>
    </source>
</evidence>
<dbReference type="AlphaFoldDB" id="F2KMM4"/>
<sequence length="280" mass="31214">MHIDSFFACSNSNIDEAEFVVFGIPYDATQSFKPGSRFAPNAIREASWNLEDFSLFSRFSLYRAKICDAGNINVDGDFEAVASRVEEFMSGLSGIPIALGGEHTVSYACAKNFEEVCFVVFDAHFDLRDKFDGNPFNHACTSRRVYELGHKLILIGVRSCTEEELQFAEEGGIKFYTSFDVIKKGMAAILKEIEGEISDRVYLSVDVDAFDPAYAPGVSTPEPFGITPFDYLAFLEKFADRIVGMDVVEVVPDSEKVTQILAAKLVVEFIARKHTSSFFR</sequence>
<dbReference type="Proteomes" id="UP000008136">
    <property type="component" value="Chromosome"/>
</dbReference>
<dbReference type="eggNOG" id="arCOG01700">
    <property type="taxonomic scope" value="Archaea"/>
</dbReference>
<dbReference type="RefSeq" id="WP_013683884.1">
    <property type="nucleotide sequence ID" value="NC_015320.1"/>
</dbReference>
<feature type="binding site" evidence="4">
    <location>
        <position position="103"/>
    </location>
    <ligand>
        <name>Mn(2+)</name>
        <dbReference type="ChEBI" id="CHEBI:29035"/>
        <label>1</label>
    </ligand>
</feature>
<reference evidence="6 7" key="1">
    <citation type="submission" date="2011-03" db="EMBL/GenBank/DDBJ databases">
        <title>The complete genome of Archaeoglobus veneficus SNP6.</title>
        <authorList>
            <consortium name="US DOE Joint Genome Institute (JGI-PGF)"/>
            <person name="Lucas S."/>
            <person name="Copeland A."/>
            <person name="Lapidus A."/>
            <person name="Bruce D."/>
            <person name="Goodwin L."/>
            <person name="Pitluck S."/>
            <person name="Kyrpides N."/>
            <person name="Mavromatis K."/>
            <person name="Pagani I."/>
            <person name="Ivanova N."/>
            <person name="Mikhailova N."/>
            <person name="Lu M."/>
            <person name="Detter J.C."/>
            <person name="Tapia R."/>
            <person name="Han C."/>
            <person name="Land M."/>
            <person name="Hauser L."/>
            <person name="Markowitz V."/>
            <person name="Cheng J.-F."/>
            <person name="Hugenholtz P."/>
            <person name="Woyke T."/>
            <person name="Wu D."/>
            <person name="Spring S."/>
            <person name="Brambilla E."/>
            <person name="Klenk H.-P."/>
            <person name="Eisen J.A."/>
        </authorList>
    </citation>
    <scope>NUCLEOTIDE SEQUENCE [LARGE SCALE GENOMIC DNA]</scope>
    <source>
        <strain>SNP6</strain>
    </source>
</reference>
<gene>
    <name evidence="6" type="ordered locus">Arcve_1214</name>
</gene>